<gene>
    <name evidence="2" type="ORF">A2W41_02935</name>
</gene>
<feature type="domain" description="Transketolase N-terminal" evidence="1">
    <location>
        <begin position="13"/>
        <end position="256"/>
    </location>
</feature>
<sequence>MRKTLDVQKLKRVATNIRRHIVVMSGNANVSHSGSALSTVEILTALYFEVMRVNPKKPNWEGRDRFILSKGHGGAALYATLAERGFFSVSRLTQFCMDGSTFTTHPVKDCVRGVEATTGSLGHGLSMGIGMALAGRHDKKSYRVYVMLSDGECDEGSTWEGILYAGFHKLDNMVVFVDYNKIQSFGRTKEVLDLEPIADKLKAFRWCVREIDGHNFKEILRSASHAIKHKGKPHAFIAHTIKGKGISYMEDKLEWHYRAPTGDLMRQALDELSDTTT</sequence>
<dbReference type="InterPro" id="IPR029061">
    <property type="entry name" value="THDP-binding"/>
</dbReference>
<dbReference type="PANTHER" id="PTHR47514:SF2">
    <property type="entry name" value="TRANSKETOLASE"/>
    <property type="match status" value="1"/>
</dbReference>
<dbReference type="CDD" id="cd02012">
    <property type="entry name" value="TPP_TK"/>
    <property type="match status" value="1"/>
</dbReference>
<dbReference type="SUPFAM" id="SSF52518">
    <property type="entry name" value="Thiamin diphosphate-binding fold (THDP-binding)"/>
    <property type="match status" value="1"/>
</dbReference>
<dbReference type="Pfam" id="PF00456">
    <property type="entry name" value="Transketolase_N"/>
    <property type="match status" value="1"/>
</dbReference>
<organism evidence="2 3">
    <name type="scientific">Candidatus Ryanbacteria bacterium RIFCSPHIGHO2_01_45_13</name>
    <dbReference type="NCBI Taxonomy" id="1802112"/>
    <lineage>
        <taxon>Bacteria</taxon>
        <taxon>Candidatus Ryaniibacteriota</taxon>
    </lineage>
</organism>
<comment type="caution">
    <text evidence="2">The sequence shown here is derived from an EMBL/GenBank/DDBJ whole genome shotgun (WGS) entry which is preliminary data.</text>
</comment>
<accession>A0A1G2FX72</accession>
<name>A0A1G2FX72_9BACT</name>
<dbReference type="AlphaFoldDB" id="A0A1G2FX72"/>
<reference evidence="2 3" key="1">
    <citation type="journal article" date="2016" name="Nat. Commun.">
        <title>Thousands of microbial genomes shed light on interconnected biogeochemical processes in an aquifer system.</title>
        <authorList>
            <person name="Anantharaman K."/>
            <person name="Brown C.T."/>
            <person name="Hug L.A."/>
            <person name="Sharon I."/>
            <person name="Castelle C.J."/>
            <person name="Probst A.J."/>
            <person name="Thomas B.C."/>
            <person name="Singh A."/>
            <person name="Wilkins M.J."/>
            <person name="Karaoz U."/>
            <person name="Brodie E.L."/>
            <person name="Williams K.H."/>
            <person name="Hubbard S.S."/>
            <person name="Banfield J.F."/>
        </authorList>
    </citation>
    <scope>NUCLEOTIDE SEQUENCE [LARGE SCALE GENOMIC DNA]</scope>
</reference>
<dbReference type="Gene3D" id="3.40.50.970">
    <property type="match status" value="1"/>
</dbReference>
<evidence type="ECO:0000313" key="2">
    <source>
        <dbReference type="EMBL" id="OGZ42676.1"/>
    </source>
</evidence>
<evidence type="ECO:0000259" key="1">
    <source>
        <dbReference type="Pfam" id="PF00456"/>
    </source>
</evidence>
<dbReference type="Proteomes" id="UP000176700">
    <property type="component" value="Unassembled WGS sequence"/>
</dbReference>
<proteinExistence type="predicted"/>
<dbReference type="PANTHER" id="PTHR47514">
    <property type="entry name" value="TRANSKETOLASE N-TERMINAL SECTION-RELATED"/>
    <property type="match status" value="1"/>
</dbReference>
<protein>
    <submittedName>
        <fullName evidence="2">Transketolase</fullName>
    </submittedName>
</protein>
<dbReference type="EMBL" id="MHNI01000014">
    <property type="protein sequence ID" value="OGZ42676.1"/>
    <property type="molecule type" value="Genomic_DNA"/>
</dbReference>
<evidence type="ECO:0000313" key="3">
    <source>
        <dbReference type="Proteomes" id="UP000176700"/>
    </source>
</evidence>
<dbReference type="InterPro" id="IPR005474">
    <property type="entry name" value="Transketolase_N"/>
</dbReference>